<dbReference type="Proteomes" id="UP000494119">
    <property type="component" value="Unassembled WGS sequence"/>
</dbReference>
<evidence type="ECO:0000313" key="2">
    <source>
        <dbReference type="Proteomes" id="UP000494119"/>
    </source>
</evidence>
<evidence type="ECO:0000313" key="1">
    <source>
        <dbReference type="EMBL" id="CAB3779246.1"/>
    </source>
</evidence>
<keyword evidence="2" id="KW-1185">Reference proteome</keyword>
<dbReference type="EMBL" id="CADIKL010000003">
    <property type="protein sequence ID" value="CAB3779246.1"/>
    <property type="molecule type" value="Genomic_DNA"/>
</dbReference>
<accession>A0A6J5FIH5</accession>
<name>A0A6J5FIH5_9BURK</name>
<proteinExistence type="predicted"/>
<protein>
    <submittedName>
        <fullName evidence="1">Uncharacterized protein</fullName>
    </submittedName>
</protein>
<sequence>MPILVTESELLAAMVQGHSYRFDAVARLIPEAPKAAVKDALSGLVDKGDVWKTYVGGRWEYIRLSEQDFDDMRKRSADRVDIPDWMRGQLTGYEATLARHRAVCEASRRLFRS</sequence>
<dbReference type="RefSeq" id="WP_175194221.1">
    <property type="nucleotide sequence ID" value="NZ_CADIKL010000003.1"/>
</dbReference>
<reference evidence="1 2" key="1">
    <citation type="submission" date="2020-04" db="EMBL/GenBank/DDBJ databases">
        <authorList>
            <person name="De Canck E."/>
        </authorList>
    </citation>
    <scope>NUCLEOTIDE SEQUENCE [LARGE SCALE GENOMIC DNA]</scope>
    <source>
        <strain evidence="1 2">LMG 28688</strain>
    </source>
</reference>
<dbReference type="AlphaFoldDB" id="A0A6J5FIH5"/>
<organism evidence="1 2">
    <name type="scientific">Paraburkholderia caffeinitolerans</name>
    <dbReference type="NCBI Taxonomy" id="1723730"/>
    <lineage>
        <taxon>Bacteria</taxon>
        <taxon>Pseudomonadati</taxon>
        <taxon>Pseudomonadota</taxon>
        <taxon>Betaproteobacteria</taxon>
        <taxon>Burkholderiales</taxon>
        <taxon>Burkholderiaceae</taxon>
        <taxon>Paraburkholderia</taxon>
    </lineage>
</organism>
<gene>
    <name evidence="1" type="ORF">LMG28688_00777</name>
</gene>